<protein>
    <submittedName>
        <fullName evidence="5">HMCN1 protein</fullName>
    </submittedName>
</protein>
<feature type="domain" description="Spondin-like TSP1" evidence="4">
    <location>
        <begin position="357"/>
        <end position="406"/>
    </location>
</feature>
<name>A0A813BRZ2_9DINO</name>
<dbReference type="SUPFAM" id="SSF82895">
    <property type="entry name" value="TSP-1 type 1 repeat"/>
    <property type="match status" value="10"/>
</dbReference>
<keyword evidence="6" id="KW-1185">Reference proteome</keyword>
<dbReference type="PANTHER" id="PTHR11311:SF15">
    <property type="entry name" value="SPONDIN-2"/>
    <property type="match status" value="1"/>
</dbReference>
<dbReference type="InterPro" id="IPR000884">
    <property type="entry name" value="TSP1_rpt"/>
</dbReference>
<evidence type="ECO:0000256" key="3">
    <source>
        <dbReference type="ARBA" id="ARBA00023180"/>
    </source>
</evidence>
<reference evidence="5" key="1">
    <citation type="submission" date="2021-02" db="EMBL/GenBank/DDBJ databases">
        <authorList>
            <person name="Dougan E. K."/>
            <person name="Rhodes N."/>
            <person name="Thang M."/>
            <person name="Chan C."/>
        </authorList>
    </citation>
    <scope>NUCLEOTIDE SEQUENCE</scope>
</reference>
<evidence type="ECO:0000313" key="6">
    <source>
        <dbReference type="Proteomes" id="UP000601435"/>
    </source>
</evidence>
<dbReference type="Gene3D" id="2.20.100.10">
    <property type="entry name" value="Thrombospondin type-1 (TSP1) repeat"/>
    <property type="match status" value="12"/>
</dbReference>
<keyword evidence="2" id="KW-1015">Disulfide bond</keyword>
<feature type="domain" description="Spondin-like TSP1" evidence="4">
    <location>
        <begin position="606"/>
        <end position="658"/>
    </location>
</feature>
<gene>
    <name evidence="5" type="primary">HMCN1</name>
    <name evidence="5" type="ORF">SNEC2469_LOCUS31696</name>
</gene>
<evidence type="ECO:0000256" key="2">
    <source>
        <dbReference type="ARBA" id="ARBA00023157"/>
    </source>
</evidence>
<dbReference type="SMART" id="SM00209">
    <property type="entry name" value="TSP1"/>
    <property type="match status" value="12"/>
</dbReference>
<dbReference type="EMBL" id="CAJNJA010077585">
    <property type="protein sequence ID" value="CAE7920672.1"/>
    <property type="molecule type" value="Genomic_DNA"/>
</dbReference>
<evidence type="ECO:0000313" key="5">
    <source>
        <dbReference type="EMBL" id="CAE7920672.1"/>
    </source>
</evidence>
<organism evidence="5 6">
    <name type="scientific">Symbiodinium necroappetens</name>
    <dbReference type="NCBI Taxonomy" id="1628268"/>
    <lineage>
        <taxon>Eukaryota</taxon>
        <taxon>Sar</taxon>
        <taxon>Alveolata</taxon>
        <taxon>Dinophyceae</taxon>
        <taxon>Suessiales</taxon>
        <taxon>Symbiodiniaceae</taxon>
        <taxon>Symbiodinium</taxon>
    </lineage>
</organism>
<feature type="domain" description="Spondin-like TSP1" evidence="4">
    <location>
        <begin position="188"/>
        <end position="240"/>
    </location>
</feature>
<sequence>MSFCVWKPWTSWSGCSADCGPATRLRERSLGLVQNKPYEYLFKVAHDSYAGLCAGTQTDTEACPTRPCDHRCVPADCTFSPWGEWHQPSCIGLCTRSRSIAVVNNECGEPCHGPLVSTKRCLEECTEVVDCEFRSWSHWSQMDRSGPGALRYRSREVSQMPRNGGKPCEGDIREVDSFCEENDHLQHCRLISWSDWVSCSKTCGGGWQLRTRAVAQPARNGGQPCQGDLSEGQTCAEFPCQEGDCILAPWSSWGDCWGGQRTRSRRVQREATAGGRPCGGPGSPVLLGETRPCSQHGMDCQVSAWSAWDSCDKSCGGGEQQRHRQVQVYPMHGGLPCPTSLRELRACGSYSCGTVDCEATAWTEWGACSVQCGAGQQQRDRQIARSAQGEGRKCNFILSETRACRDNGGGSMAGCGMVNCLWGDWSSWSGCTCSCGGGQRTRNRHIAQSPQGGGGRCEAKHKEEIGPCNTHSCAETACRDGAWGEWQEWSPCSASCTGGLRYRHRRMEHEANECGRPAEGLSRDVAPCNQNVPCAGDVNCQFDSWTQWSACTRTCDGIKRRSRRIAVHGRGRGEWCVGATKETSPCAPSPGAPAPIACQPVHARDCIISQWSSWGQCDVTCGGGQSMRERSVDQEARGGGTPCLGSLTETRGCHNQECHHEGPRRDCRWGEWSQWGACNKCGGQRERFRHVIHEALNGGRPCELGSAEETGRCPRKCHESMYCIWSQWESWSDCSMSCGTGGIRHRQRALALKTEAEVRALGLLYEVNEGLASPPLPSQGAQFQMITAFAGGILATMVLLHVPQSLRAWFAERDHIPTSQVELAEPQGFLSRWWAHREAQNDGYLPVSTAVGSDLDA</sequence>
<proteinExistence type="predicted"/>
<dbReference type="AlphaFoldDB" id="A0A813BRZ2"/>
<dbReference type="PROSITE" id="PS50092">
    <property type="entry name" value="TSP1"/>
    <property type="match status" value="12"/>
</dbReference>
<evidence type="ECO:0000259" key="4">
    <source>
        <dbReference type="Pfam" id="PF19028"/>
    </source>
</evidence>
<feature type="domain" description="Spondin-like TSP1" evidence="4">
    <location>
        <begin position="300"/>
        <end position="352"/>
    </location>
</feature>
<evidence type="ECO:0000256" key="1">
    <source>
        <dbReference type="ARBA" id="ARBA00022729"/>
    </source>
</evidence>
<dbReference type="InterPro" id="IPR036383">
    <property type="entry name" value="TSP1_rpt_sf"/>
</dbReference>
<accession>A0A813BRZ2</accession>
<dbReference type="PANTHER" id="PTHR11311">
    <property type="entry name" value="SPONDIN"/>
    <property type="match status" value="1"/>
</dbReference>
<dbReference type="GO" id="GO:0031012">
    <property type="term" value="C:extracellular matrix"/>
    <property type="evidence" value="ECO:0007669"/>
    <property type="project" value="TreeGrafter"/>
</dbReference>
<dbReference type="InterPro" id="IPR044004">
    <property type="entry name" value="TSP1_spondin_dom"/>
</dbReference>
<dbReference type="Pfam" id="PF00090">
    <property type="entry name" value="TSP_1"/>
    <property type="match status" value="7"/>
</dbReference>
<dbReference type="Proteomes" id="UP000601435">
    <property type="component" value="Unassembled WGS sequence"/>
</dbReference>
<keyword evidence="1" id="KW-0732">Signal</keyword>
<comment type="caution">
    <text evidence="5">The sequence shown here is derived from an EMBL/GenBank/DDBJ whole genome shotgun (WGS) entry which is preliminary data.</text>
</comment>
<keyword evidence="3" id="KW-0325">Glycoprotein</keyword>
<dbReference type="InterPro" id="IPR051418">
    <property type="entry name" value="Spondin/Thrombospondin_T1"/>
</dbReference>
<dbReference type="OrthoDB" id="432429at2759"/>
<dbReference type="Pfam" id="PF19028">
    <property type="entry name" value="TSP1_spondin"/>
    <property type="match status" value="4"/>
</dbReference>
<dbReference type="GO" id="GO:0007155">
    <property type="term" value="P:cell adhesion"/>
    <property type="evidence" value="ECO:0007669"/>
    <property type="project" value="TreeGrafter"/>
</dbReference>